<reference evidence="18 19" key="1">
    <citation type="submission" date="2018-05" db="EMBL/GenBank/DDBJ databases">
        <title>Acuticoccus sediminis sp. nov., isolated from deep-sea sediment of Indian Ocean.</title>
        <authorList>
            <person name="Liu X."/>
            <person name="Lai Q."/>
            <person name="Du Y."/>
            <person name="Sun F."/>
            <person name="Zhang X."/>
            <person name="Wang S."/>
            <person name="Shao Z."/>
        </authorList>
    </citation>
    <scope>NUCLEOTIDE SEQUENCE [LARGE SCALE GENOMIC DNA]</scope>
    <source>
        <strain evidence="18 19">PTG4-2</strain>
    </source>
</reference>
<dbReference type="EMBL" id="QHHQ01000001">
    <property type="protein sequence ID" value="RAI03186.1"/>
    <property type="molecule type" value="Genomic_DNA"/>
</dbReference>
<comment type="function">
    <text evidence="12">Cytochrome bo(3) ubiquinol terminal oxidase is the component of the aerobic respiratory chain of E.coli that predominates when cells are grown at high aeration. Has proton pump activity across the membrane in addition to electron transfer, pumping 2 protons/electron.</text>
</comment>
<dbReference type="InterPro" id="IPR050968">
    <property type="entry name" value="Cytochrome_c_oxidase_bac_sub4"/>
</dbReference>
<evidence type="ECO:0000313" key="18">
    <source>
        <dbReference type="EMBL" id="RAI03186.1"/>
    </source>
</evidence>
<evidence type="ECO:0000256" key="3">
    <source>
        <dbReference type="ARBA" id="ARBA00011700"/>
    </source>
</evidence>
<dbReference type="PANTHER" id="PTHR36835:SF1">
    <property type="entry name" value="CYTOCHROME BO(3) UBIQUINOL OXIDASE SUBUNIT 4"/>
    <property type="match status" value="1"/>
</dbReference>
<evidence type="ECO:0000256" key="2">
    <source>
        <dbReference type="ARBA" id="ARBA00008079"/>
    </source>
</evidence>
<protein>
    <recommendedName>
        <fullName evidence="4">Cytochrome bo(3) ubiquinol oxidase subunit 4</fullName>
    </recommendedName>
    <alternativeName>
        <fullName evidence="16">Cytochrome o ubiquinol oxidase subunit 4</fullName>
    </alternativeName>
    <alternativeName>
        <fullName evidence="13">Oxidase bo(3) subunit 4</fullName>
    </alternativeName>
    <alternativeName>
        <fullName evidence="14">Ubiquinol oxidase polypeptide IV</fullName>
    </alternativeName>
    <alternativeName>
        <fullName evidence="15">Ubiquinol oxidase subunit 4</fullName>
    </alternativeName>
</protein>
<evidence type="ECO:0000256" key="4">
    <source>
        <dbReference type="ARBA" id="ARBA00014689"/>
    </source>
</evidence>
<evidence type="ECO:0000256" key="10">
    <source>
        <dbReference type="ARBA" id="ARBA00023002"/>
    </source>
</evidence>
<evidence type="ECO:0000313" key="19">
    <source>
        <dbReference type="Proteomes" id="UP000249590"/>
    </source>
</evidence>
<evidence type="ECO:0000256" key="14">
    <source>
        <dbReference type="ARBA" id="ARBA00030211"/>
    </source>
</evidence>
<dbReference type="Pfam" id="PF03626">
    <property type="entry name" value="COX4_pro"/>
    <property type="match status" value="1"/>
</dbReference>
<accession>A0A8B2NZ76</accession>
<keyword evidence="9 17" id="KW-1133">Transmembrane helix</keyword>
<feature type="transmembrane region" description="Helical" evidence="17">
    <location>
        <begin position="26"/>
        <end position="49"/>
    </location>
</feature>
<evidence type="ECO:0000256" key="12">
    <source>
        <dbReference type="ARBA" id="ARBA00025694"/>
    </source>
</evidence>
<keyword evidence="19" id="KW-1185">Reference proteome</keyword>
<dbReference type="InterPro" id="IPR005171">
    <property type="entry name" value="Cyt_c_oxidase_su4_prok"/>
</dbReference>
<evidence type="ECO:0000256" key="5">
    <source>
        <dbReference type="ARBA" id="ARBA00022448"/>
    </source>
</evidence>
<dbReference type="GO" id="GO:0009486">
    <property type="term" value="F:cytochrome bo3 ubiquinol oxidase activity"/>
    <property type="evidence" value="ECO:0007669"/>
    <property type="project" value="InterPro"/>
</dbReference>
<keyword evidence="7 17" id="KW-0812">Transmembrane</keyword>
<sequence>MSDDFLSREEAAAAAANGERGRDTRAYLTGFALAVLLTVPPFVLAWTGVLPRGTTLWVIAVAALVQIVVHLRYFLHVDLSRQKREDLQLILFTVLLLALMGGGTIWILSDLAYRMH</sequence>
<comment type="similarity">
    <text evidence="2">Belongs to the cytochrome c oxidase bacterial subunit 4 family.</text>
</comment>
<dbReference type="InterPro" id="IPR014210">
    <property type="entry name" value="Cyt_o_ubiqinol_oxidase_su4"/>
</dbReference>
<evidence type="ECO:0000256" key="9">
    <source>
        <dbReference type="ARBA" id="ARBA00022989"/>
    </source>
</evidence>
<dbReference type="RefSeq" id="WP_111341650.1">
    <property type="nucleotide sequence ID" value="NZ_QHHQ01000001.1"/>
</dbReference>
<feature type="transmembrane region" description="Helical" evidence="17">
    <location>
        <begin position="87"/>
        <end position="108"/>
    </location>
</feature>
<evidence type="ECO:0000256" key="6">
    <source>
        <dbReference type="ARBA" id="ARBA00022475"/>
    </source>
</evidence>
<evidence type="ECO:0000256" key="11">
    <source>
        <dbReference type="ARBA" id="ARBA00023136"/>
    </source>
</evidence>
<dbReference type="OrthoDB" id="7278008at2"/>
<dbReference type="NCBIfam" id="TIGR02847">
    <property type="entry name" value="CyoD"/>
    <property type="match status" value="1"/>
</dbReference>
<keyword evidence="8" id="KW-0249">Electron transport</keyword>
<keyword evidence="11 17" id="KW-0472">Membrane</keyword>
<dbReference type="GO" id="GO:0009319">
    <property type="term" value="C:cytochrome o ubiquinol oxidase complex"/>
    <property type="evidence" value="ECO:0007669"/>
    <property type="project" value="TreeGrafter"/>
</dbReference>
<proteinExistence type="inferred from homology"/>
<dbReference type="GO" id="GO:0015078">
    <property type="term" value="F:proton transmembrane transporter activity"/>
    <property type="evidence" value="ECO:0007669"/>
    <property type="project" value="TreeGrafter"/>
</dbReference>
<comment type="caution">
    <text evidence="18">The sequence shown here is derived from an EMBL/GenBank/DDBJ whole genome shotgun (WGS) entry which is preliminary data.</text>
</comment>
<dbReference type="GO" id="GO:0005886">
    <property type="term" value="C:plasma membrane"/>
    <property type="evidence" value="ECO:0007669"/>
    <property type="project" value="UniProtKB-SubCell"/>
</dbReference>
<gene>
    <name evidence="18" type="primary">cyoD</name>
    <name evidence="18" type="ORF">DLJ53_01275</name>
</gene>
<keyword evidence="6" id="KW-1003">Cell membrane</keyword>
<evidence type="ECO:0000256" key="13">
    <source>
        <dbReference type="ARBA" id="ARBA00030071"/>
    </source>
</evidence>
<evidence type="ECO:0000256" key="15">
    <source>
        <dbReference type="ARBA" id="ARBA00031887"/>
    </source>
</evidence>
<dbReference type="GO" id="GO:0015990">
    <property type="term" value="P:electron transport coupled proton transport"/>
    <property type="evidence" value="ECO:0007669"/>
    <property type="project" value="InterPro"/>
</dbReference>
<keyword evidence="5" id="KW-0813">Transport</keyword>
<dbReference type="PANTHER" id="PTHR36835">
    <property type="entry name" value="CYTOCHROME BO(3) UBIQUINOL OXIDASE SUBUNIT 4"/>
    <property type="match status" value="1"/>
</dbReference>
<evidence type="ECO:0000256" key="16">
    <source>
        <dbReference type="ARBA" id="ARBA00032185"/>
    </source>
</evidence>
<feature type="transmembrane region" description="Helical" evidence="17">
    <location>
        <begin position="55"/>
        <end position="75"/>
    </location>
</feature>
<dbReference type="AlphaFoldDB" id="A0A8B2NZ76"/>
<comment type="subcellular location">
    <subcellularLocation>
        <location evidence="1">Cell membrane</location>
        <topology evidence="1">Multi-pass membrane protein</topology>
    </subcellularLocation>
</comment>
<name>A0A8B2NZ76_9HYPH</name>
<evidence type="ECO:0000256" key="8">
    <source>
        <dbReference type="ARBA" id="ARBA00022982"/>
    </source>
</evidence>
<keyword evidence="10" id="KW-0560">Oxidoreductase</keyword>
<organism evidence="18 19">
    <name type="scientific">Acuticoccus sediminis</name>
    <dbReference type="NCBI Taxonomy" id="2184697"/>
    <lineage>
        <taxon>Bacteria</taxon>
        <taxon>Pseudomonadati</taxon>
        <taxon>Pseudomonadota</taxon>
        <taxon>Alphaproteobacteria</taxon>
        <taxon>Hyphomicrobiales</taxon>
        <taxon>Amorphaceae</taxon>
        <taxon>Acuticoccus</taxon>
    </lineage>
</organism>
<evidence type="ECO:0000256" key="7">
    <source>
        <dbReference type="ARBA" id="ARBA00022692"/>
    </source>
</evidence>
<dbReference type="Proteomes" id="UP000249590">
    <property type="component" value="Unassembled WGS sequence"/>
</dbReference>
<dbReference type="GO" id="GO:0019646">
    <property type="term" value="P:aerobic electron transport chain"/>
    <property type="evidence" value="ECO:0007669"/>
    <property type="project" value="TreeGrafter"/>
</dbReference>
<evidence type="ECO:0000256" key="1">
    <source>
        <dbReference type="ARBA" id="ARBA00004651"/>
    </source>
</evidence>
<comment type="subunit">
    <text evidence="3">Heterooctamer of two A chains, two B chains, two C chains and two D chains.</text>
</comment>
<evidence type="ECO:0000256" key="17">
    <source>
        <dbReference type="SAM" id="Phobius"/>
    </source>
</evidence>